<feature type="transmembrane region" description="Helical" evidence="2">
    <location>
        <begin position="452"/>
        <end position="470"/>
    </location>
</feature>
<evidence type="ECO:0000313" key="4">
    <source>
        <dbReference type="Proteomes" id="UP001526426"/>
    </source>
</evidence>
<dbReference type="RefSeq" id="WP_265264802.1">
    <property type="nucleotide sequence ID" value="NZ_JAIHOM010000052.1"/>
</dbReference>
<feature type="transmembrane region" description="Helical" evidence="2">
    <location>
        <begin position="413"/>
        <end position="432"/>
    </location>
</feature>
<dbReference type="Proteomes" id="UP001526426">
    <property type="component" value="Unassembled WGS sequence"/>
</dbReference>
<name>A0ABT3L650_9CYAN</name>
<keyword evidence="2" id="KW-0472">Membrane</keyword>
<evidence type="ECO:0000256" key="2">
    <source>
        <dbReference type="SAM" id="Phobius"/>
    </source>
</evidence>
<evidence type="ECO:0000256" key="1">
    <source>
        <dbReference type="SAM" id="Coils"/>
    </source>
</evidence>
<proteinExistence type="predicted"/>
<evidence type="ECO:0000313" key="3">
    <source>
        <dbReference type="EMBL" id="MCW6036973.1"/>
    </source>
</evidence>
<accession>A0ABT3L650</accession>
<keyword evidence="4" id="KW-1185">Reference proteome</keyword>
<protein>
    <submittedName>
        <fullName evidence="3">Uncharacterized protein</fullName>
    </submittedName>
</protein>
<gene>
    <name evidence="3" type="ORF">K4A83_11955</name>
</gene>
<feature type="coiled-coil region" evidence="1">
    <location>
        <begin position="317"/>
        <end position="344"/>
    </location>
</feature>
<reference evidence="3 4" key="1">
    <citation type="submission" date="2021-08" db="EMBL/GenBank/DDBJ databases">
        <title>Draft genome sequence of Spirulina subsalsa with high tolerance to salinity and hype-accumulation of phycocyanin.</title>
        <authorList>
            <person name="Pei H."/>
            <person name="Jiang L."/>
        </authorList>
    </citation>
    <scope>NUCLEOTIDE SEQUENCE [LARGE SCALE GENOMIC DNA]</scope>
    <source>
        <strain evidence="3 4">FACHB-351</strain>
    </source>
</reference>
<keyword evidence="2" id="KW-0812">Transmembrane</keyword>
<keyword evidence="2" id="KW-1133">Transmembrane helix</keyword>
<dbReference type="EMBL" id="JAIHOM010000052">
    <property type="protein sequence ID" value="MCW6036973.1"/>
    <property type="molecule type" value="Genomic_DNA"/>
</dbReference>
<keyword evidence="1" id="KW-0175">Coiled coil</keyword>
<organism evidence="3 4">
    <name type="scientific">Spirulina subsalsa FACHB-351</name>
    <dbReference type="NCBI Taxonomy" id="234711"/>
    <lineage>
        <taxon>Bacteria</taxon>
        <taxon>Bacillati</taxon>
        <taxon>Cyanobacteriota</taxon>
        <taxon>Cyanophyceae</taxon>
        <taxon>Spirulinales</taxon>
        <taxon>Spirulinaceae</taxon>
        <taxon>Spirulina</taxon>
    </lineage>
</organism>
<sequence length="477" mass="55290">MIDEPIYAPNIYLFAFQNAKFIVSDNRGELVDPQWIYKTSKTILSQFHLDINEINFELKSGKFPPTRLHLLNNNDQKSSLPIDLSVPLEHEGQNSLKGRIYPLWIEDSYALGLNIRYPQGEGVDAVAIDDLKNFNPASCFARQTIKSNLGQTVLITGFLNQEQQRKKTKELRQLADECYRIFTGLEPDVTSQQELPFYKTGKLFGSPIFEYGIPCHEDPNGHILIWFFFSESTSENFIDCYQQFTDIFCYRNKVIKSYENSQLDYQQGIQICKDLEQDIAEIKNFSNDATLREQELQNLKLKLKHLLKTALDYSQILRNLEYNYNSIKINMENYQEKLTEVVQRLQKLGHWRNADLVFLEEFYQQDCPKYQAQIQANLFYLRHGLQLLDQAIATIRGITEIDQAERDRTLHTLILIIGVGVGSGVMFAHSFSLTLPQTSTEENIPTNPALQTFSYSLGVGLFFALLTYLCRKFWKNR</sequence>
<comment type="caution">
    <text evidence="3">The sequence shown here is derived from an EMBL/GenBank/DDBJ whole genome shotgun (WGS) entry which is preliminary data.</text>
</comment>